<feature type="domain" description="Enoyl reductase (ER)" evidence="1">
    <location>
        <begin position="10"/>
        <end position="313"/>
    </location>
</feature>
<dbReference type="SUPFAM" id="SSF50129">
    <property type="entry name" value="GroES-like"/>
    <property type="match status" value="1"/>
</dbReference>
<evidence type="ECO:0000313" key="3">
    <source>
        <dbReference type="Proteomes" id="UP001219605"/>
    </source>
</evidence>
<dbReference type="PANTHER" id="PTHR44013:SF1">
    <property type="entry name" value="ZINC-TYPE ALCOHOL DEHYDROGENASE-LIKE PROTEIN C16A3.02C"/>
    <property type="match status" value="1"/>
</dbReference>
<dbReference type="Pfam" id="PF08240">
    <property type="entry name" value="ADH_N"/>
    <property type="match status" value="1"/>
</dbReference>
<dbReference type="Gene3D" id="3.40.50.720">
    <property type="entry name" value="NAD(P)-binding Rossmann-like Domain"/>
    <property type="match status" value="1"/>
</dbReference>
<dbReference type="CDD" id="cd08267">
    <property type="entry name" value="MDR1"/>
    <property type="match status" value="1"/>
</dbReference>
<dbReference type="InterPro" id="IPR020843">
    <property type="entry name" value="ER"/>
</dbReference>
<dbReference type="RefSeq" id="WP_275033421.1">
    <property type="nucleotide sequence ID" value="NZ_CP118615.1"/>
</dbReference>
<dbReference type="InterPro" id="IPR036291">
    <property type="entry name" value="NAD(P)-bd_dom_sf"/>
</dbReference>
<gene>
    <name evidence="2" type="ORF">PVK37_09405</name>
</gene>
<evidence type="ECO:0000313" key="2">
    <source>
        <dbReference type="EMBL" id="WDZ86586.1"/>
    </source>
</evidence>
<dbReference type="EMBL" id="CP118615">
    <property type="protein sequence ID" value="WDZ86586.1"/>
    <property type="molecule type" value="Genomic_DNA"/>
</dbReference>
<dbReference type="SUPFAM" id="SSF51735">
    <property type="entry name" value="NAD(P)-binding Rossmann-fold domains"/>
    <property type="match status" value="1"/>
</dbReference>
<name>A0ABY7ZU50_9ACTN</name>
<protein>
    <submittedName>
        <fullName evidence="2">NAD(P)-dependent alcohol dehydrogenase</fullName>
    </submittedName>
</protein>
<proteinExistence type="predicted"/>
<dbReference type="Gene3D" id="3.90.180.10">
    <property type="entry name" value="Medium-chain alcohol dehydrogenases, catalytic domain"/>
    <property type="match status" value="1"/>
</dbReference>
<dbReference type="InterPro" id="IPR052733">
    <property type="entry name" value="Chloroplast_QOR"/>
</dbReference>
<sequence>MRAAVIDRYGTPDVVRITDVPTPTPRADEVLVRVVATAVTAADSRIRAARFPKGFAPFARLAFGASRPRRTILGGVFSGRVEAVGATVTGLSPGDEVCGMTGVRLGAHAQYVVVPAKRIVRKPAKVTHEDAAGVLFGGTTALYFLRDRAAVRPGQSVLVNGASGAIGTNAVQLARHFGASVTAVTSTRNNRLVTELGADRVIDYTTTDLADVPDRFDVVLDTVGNLSPASGRRLLTDKGVLLLAAADLWATVRARGAVKAGAAPERVEDIELLLLMVADGELSAVVDRVCDLDGIAAAHQRVDSGRKVGNIIVRP</sequence>
<organism evidence="2 3">
    <name type="scientific">Micromonospora cathayae</name>
    <dbReference type="NCBI Taxonomy" id="3028804"/>
    <lineage>
        <taxon>Bacteria</taxon>
        <taxon>Bacillati</taxon>
        <taxon>Actinomycetota</taxon>
        <taxon>Actinomycetes</taxon>
        <taxon>Micromonosporales</taxon>
        <taxon>Micromonosporaceae</taxon>
        <taxon>Micromonospora</taxon>
    </lineage>
</organism>
<keyword evidence="3" id="KW-1185">Reference proteome</keyword>
<dbReference type="Proteomes" id="UP001219605">
    <property type="component" value="Chromosome"/>
</dbReference>
<reference evidence="2 3" key="1">
    <citation type="submission" date="2023-02" db="EMBL/GenBank/DDBJ databases">
        <authorList>
            <person name="Mo P."/>
        </authorList>
    </citation>
    <scope>NUCLEOTIDE SEQUENCE [LARGE SCALE GENOMIC DNA]</scope>
    <source>
        <strain evidence="2 3">HUAS 3</strain>
    </source>
</reference>
<dbReference type="InterPro" id="IPR013154">
    <property type="entry name" value="ADH-like_N"/>
</dbReference>
<dbReference type="InterPro" id="IPR011032">
    <property type="entry name" value="GroES-like_sf"/>
</dbReference>
<dbReference type="PANTHER" id="PTHR44013">
    <property type="entry name" value="ZINC-TYPE ALCOHOL DEHYDROGENASE-LIKE PROTEIN C16A3.02C"/>
    <property type="match status" value="1"/>
</dbReference>
<dbReference type="Pfam" id="PF13602">
    <property type="entry name" value="ADH_zinc_N_2"/>
    <property type="match status" value="1"/>
</dbReference>
<evidence type="ECO:0000259" key="1">
    <source>
        <dbReference type="SMART" id="SM00829"/>
    </source>
</evidence>
<dbReference type="SMART" id="SM00829">
    <property type="entry name" value="PKS_ER"/>
    <property type="match status" value="1"/>
</dbReference>
<accession>A0ABY7ZU50</accession>